<keyword evidence="2" id="KW-1185">Reference proteome</keyword>
<dbReference type="Proteomes" id="UP000076744">
    <property type="component" value="Unassembled WGS sequence"/>
</dbReference>
<evidence type="ECO:0000313" key="2">
    <source>
        <dbReference type="Proteomes" id="UP000076744"/>
    </source>
</evidence>
<dbReference type="EMBL" id="AZHB01000007">
    <property type="protein sequence ID" value="OAA67459.1"/>
    <property type="molecule type" value="Genomic_DNA"/>
</dbReference>
<comment type="caution">
    <text evidence="1">The sequence shown here is derived from an EMBL/GenBank/DDBJ whole genome shotgun (WGS) entry which is preliminary data.</text>
</comment>
<gene>
    <name evidence="1" type="ORF">ISF_03635</name>
</gene>
<dbReference type="OrthoDB" id="5379420at2759"/>
<protein>
    <recommendedName>
        <fullName evidence="3">Tetratricopeptide-like helical</fullName>
    </recommendedName>
</protein>
<accession>A0A167ZFP5</accession>
<reference evidence="1 2" key="1">
    <citation type="journal article" date="2016" name="Genome Biol. Evol.">
        <title>Divergent and convergent evolution of fungal pathogenicity.</title>
        <authorList>
            <person name="Shang Y."/>
            <person name="Xiao G."/>
            <person name="Zheng P."/>
            <person name="Cen K."/>
            <person name="Zhan S."/>
            <person name="Wang C."/>
        </authorList>
    </citation>
    <scope>NUCLEOTIDE SEQUENCE [LARGE SCALE GENOMIC DNA]</scope>
    <source>
        <strain evidence="1 2">ARSEF 2679</strain>
    </source>
</reference>
<dbReference type="STRING" id="1081104.A0A167ZFP5"/>
<dbReference type="Gene3D" id="1.25.40.10">
    <property type="entry name" value="Tetratricopeptide repeat domain"/>
    <property type="match status" value="1"/>
</dbReference>
<evidence type="ECO:0008006" key="3">
    <source>
        <dbReference type="Google" id="ProtNLM"/>
    </source>
</evidence>
<proteinExistence type="predicted"/>
<name>A0A167ZFP5_CORFA</name>
<dbReference type="AlphaFoldDB" id="A0A167ZFP5"/>
<dbReference type="InterPro" id="IPR011990">
    <property type="entry name" value="TPR-like_helical_dom_sf"/>
</dbReference>
<dbReference type="RefSeq" id="XP_018705448.1">
    <property type="nucleotide sequence ID" value="XM_018847241.1"/>
</dbReference>
<evidence type="ECO:0000313" key="1">
    <source>
        <dbReference type="EMBL" id="OAA67459.1"/>
    </source>
</evidence>
<organism evidence="1 2">
    <name type="scientific">Cordyceps fumosorosea (strain ARSEF 2679)</name>
    <name type="common">Isaria fumosorosea</name>
    <dbReference type="NCBI Taxonomy" id="1081104"/>
    <lineage>
        <taxon>Eukaryota</taxon>
        <taxon>Fungi</taxon>
        <taxon>Dikarya</taxon>
        <taxon>Ascomycota</taxon>
        <taxon>Pezizomycotina</taxon>
        <taxon>Sordariomycetes</taxon>
        <taxon>Hypocreomycetidae</taxon>
        <taxon>Hypocreales</taxon>
        <taxon>Cordycipitaceae</taxon>
        <taxon>Cordyceps</taxon>
    </lineage>
</organism>
<sequence>MKSTRGPAEATSKKRLFVESIVDLTSLPPSLVEGVIRDKSDDFDLLSPAQYYESLVDFTLYVREHDNPFQLFSPSKQLPTAPVLHDLGCIVLEASRGSKSGLAATLWFAAANWGFAPSACSFAAMLARSGQYGKDSVTAPAEQRFRALVRAGDPVAAAIEGEILYQQGKYAEAEAALLRVQRRQAAGTADLGSWEPNFRLALGRTLGRRGKADQAVAILRGLSDEGYIAADAELGRLLRGADPDAAMQYLFRPGCTGALSCFEEMAAIELDKAAKAEKPSDAADHRLWAEELTRLADKNAEF</sequence>
<dbReference type="GeneID" id="30019927"/>
<dbReference type="SUPFAM" id="SSF81901">
    <property type="entry name" value="HCP-like"/>
    <property type="match status" value="1"/>
</dbReference>